<dbReference type="InterPro" id="IPR051081">
    <property type="entry name" value="HTH_MetalResp_TranReg"/>
</dbReference>
<dbReference type="Proteomes" id="UP000541109">
    <property type="component" value="Unassembled WGS sequence"/>
</dbReference>
<dbReference type="Pfam" id="PF01022">
    <property type="entry name" value="HTH_5"/>
    <property type="match status" value="1"/>
</dbReference>
<dbReference type="InterPro" id="IPR011991">
    <property type="entry name" value="ArsR-like_HTH"/>
</dbReference>
<reference evidence="5 6" key="1">
    <citation type="submission" date="2020-07" db="EMBL/GenBank/DDBJ databases">
        <title>Stappia sp., F7233, whole genome shotgun sequencing project.</title>
        <authorList>
            <person name="Jiang S."/>
            <person name="Liu Z.W."/>
            <person name="Du Z.J."/>
        </authorList>
    </citation>
    <scope>NUCLEOTIDE SEQUENCE [LARGE SCALE GENOMIC DNA]</scope>
    <source>
        <strain evidence="5 6">F7233</strain>
    </source>
</reference>
<dbReference type="PANTHER" id="PTHR33154:SF15">
    <property type="entry name" value="REGULATORY PROTEIN ARSR"/>
    <property type="match status" value="1"/>
</dbReference>
<dbReference type="CDD" id="cd00090">
    <property type="entry name" value="HTH_ARSR"/>
    <property type="match status" value="1"/>
</dbReference>
<dbReference type="SMART" id="SM00418">
    <property type="entry name" value="HTH_ARSR"/>
    <property type="match status" value="1"/>
</dbReference>
<dbReference type="EMBL" id="JACFXV010000067">
    <property type="protein sequence ID" value="MBA5779384.1"/>
    <property type="molecule type" value="Genomic_DNA"/>
</dbReference>
<protein>
    <submittedName>
        <fullName evidence="5">Helix-turn-helix transcriptional regulator</fullName>
    </submittedName>
</protein>
<feature type="domain" description="HTH arsR-type" evidence="4">
    <location>
        <begin position="12"/>
        <end position="107"/>
    </location>
</feature>
<dbReference type="RefSeq" id="WP_182168209.1">
    <property type="nucleotide sequence ID" value="NZ_JACFXV010000067.1"/>
</dbReference>
<dbReference type="PRINTS" id="PR00778">
    <property type="entry name" value="HTHARSR"/>
</dbReference>
<dbReference type="AlphaFoldDB" id="A0A839AK58"/>
<proteinExistence type="predicted"/>
<dbReference type="NCBIfam" id="NF033788">
    <property type="entry name" value="HTH_metalloreg"/>
    <property type="match status" value="1"/>
</dbReference>
<dbReference type="GO" id="GO:0003677">
    <property type="term" value="F:DNA binding"/>
    <property type="evidence" value="ECO:0007669"/>
    <property type="project" value="UniProtKB-KW"/>
</dbReference>
<dbReference type="InterPro" id="IPR001845">
    <property type="entry name" value="HTH_ArsR_DNA-bd_dom"/>
</dbReference>
<sequence>MPRQTPPGVDDAACEHHCDLASLFKALGHPVRLEILRALAAGDDACCGKIVNSLPLAQSTVSQHLAVLKSAGLVRCEVVGRCCHYSIDRKAIAAFGASVAGFLDKLRPSPTSVSELLPVHDNSILKDVS</sequence>
<gene>
    <name evidence="5" type="ORF">H2509_19820</name>
</gene>
<evidence type="ECO:0000313" key="5">
    <source>
        <dbReference type="EMBL" id="MBA5779384.1"/>
    </source>
</evidence>
<evidence type="ECO:0000256" key="1">
    <source>
        <dbReference type="ARBA" id="ARBA00023015"/>
    </source>
</evidence>
<evidence type="ECO:0000259" key="4">
    <source>
        <dbReference type="PROSITE" id="PS50987"/>
    </source>
</evidence>
<organism evidence="5 6">
    <name type="scientific">Stappia albiluteola</name>
    <dbReference type="NCBI Taxonomy" id="2758565"/>
    <lineage>
        <taxon>Bacteria</taxon>
        <taxon>Pseudomonadati</taxon>
        <taxon>Pseudomonadota</taxon>
        <taxon>Alphaproteobacteria</taxon>
        <taxon>Hyphomicrobiales</taxon>
        <taxon>Stappiaceae</taxon>
        <taxon>Stappia</taxon>
    </lineage>
</organism>
<evidence type="ECO:0000313" key="6">
    <source>
        <dbReference type="Proteomes" id="UP000541109"/>
    </source>
</evidence>
<dbReference type="SUPFAM" id="SSF46785">
    <property type="entry name" value="Winged helix' DNA-binding domain"/>
    <property type="match status" value="1"/>
</dbReference>
<accession>A0A839AK58</accession>
<keyword evidence="6" id="KW-1185">Reference proteome</keyword>
<keyword evidence="2" id="KW-0238">DNA-binding</keyword>
<name>A0A839AK58_9HYPH</name>
<dbReference type="Gene3D" id="1.10.10.10">
    <property type="entry name" value="Winged helix-like DNA-binding domain superfamily/Winged helix DNA-binding domain"/>
    <property type="match status" value="1"/>
</dbReference>
<dbReference type="PROSITE" id="PS50987">
    <property type="entry name" value="HTH_ARSR_2"/>
    <property type="match status" value="1"/>
</dbReference>
<evidence type="ECO:0000256" key="2">
    <source>
        <dbReference type="ARBA" id="ARBA00023125"/>
    </source>
</evidence>
<keyword evidence="1" id="KW-0805">Transcription regulation</keyword>
<dbReference type="InterPro" id="IPR036388">
    <property type="entry name" value="WH-like_DNA-bd_sf"/>
</dbReference>
<dbReference type="GO" id="GO:0003700">
    <property type="term" value="F:DNA-binding transcription factor activity"/>
    <property type="evidence" value="ECO:0007669"/>
    <property type="project" value="InterPro"/>
</dbReference>
<comment type="caution">
    <text evidence="5">The sequence shown here is derived from an EMBL/GenBank/DDBJ whole genome shotgun (WGS) entry which is preliminary data.</text>
</comment>
<evidence type="ECO:0000256" key="3">
    <source>
        <dbReference type="ARBA" id="ARBA00023163"/>
    </source>
</evidence>
<dbReference type="InterPro" id="IPR036390">
    <property type="entry name" value="WH_DNA-bd_sf"/>
</dbReference>
<keyword evidence="3" id="KW-0804">Transcription</keyword>
<dbReference type="PANTHER" id="PTHR33154">
    <property type="entry name" value="TRANSCRIPTIONAL REGULATOR, ARSR FAMILY"/>
    <property type="match status" value="1"/>
</dbReference>